<feature type="compositionally biased region" description="Pro residues" evidence="1">
    <location>
        <begin position="81"/>
        <end position="90"/>
    </location>
</feature>
<dbReference type="Proteomes" id="UP001642360">
    <property type="component" value="Unassembled WGS sequence"/>
</dbReference>
<dbReference type="EMBL" id="CAUOFW020003491">
    <property type="protein sequence ID" value="CAK9160267.1"/>
    <property type="molecule type" value="Genomic_DNA"/>
</dbReference>
<name>A0ABC8SST6_9AQUA</name>
<reference evidence="2 3" key="1">
    <citation type="submission" date="2024-02" db="EMBL/GenBank/DDBJ databases">
        <authorList>
            <person name="Vignale AGUSTIN F."/>
            <person name="Sosa J E."/>
            <person name="Modenutti C."/>
        </authorList>
    </citation>
    <scope>NUCLEOTIDE SEQUENCE [LARGE SCALE GENOMIC DNA]</scope>
</reference>
<dbReference type="AlphaFoldDB" id="A0ABC8SST6"/>
<feature type="region of interest" description="Disordered" evidence="1">
    <location>
        <begin position="1"/>
        <end position="116"/>
    </location>
</feature>
<proteinExistence type="predicted"/>
<feature type="compositionally biased region" description="Low complexity" evidence="1">
    <location>
        <begin position="68"/>
        <end position="80"/>
    </location>
</feature>
<gene>
    <name evidence="2" type="ORF">ILEXP_LOCUS29009</name>
</gene>
<protein>
    <submittedName>
        <fullName evidence="2">Uncharacterized protein</fullName>
    </submittedName>
</protein>
<organism evidence="2 3">
    <name type="scientific">Ilex paraguariensis</name>
    <name type="common">yerba mate</name>
    <dbReference type="NCBI Taxonomy" id="185542"/>
    <lineage>
        <taxon>Eukaryota</taxon>
        <taxon>Viridiplantae</taxon>
        <taxon>Streptophyta</taxon>
        <taxon>Embryophyta</taxon>
        <taxon>Tracheophyta</taxon>
        <taxon>Spermatophyta</taxon>
        <taxon>Magnoliopsida</taxon>
        <taxon>eudicotyledons</taxon>
        <taxon>Gunneridae</taxon>
        <taxon>Pentapetalae</taxon>
        <taxon>asterids</taxon>
        <taxon>campanulids</taxon>
        <taxon>Aquifoliales</taxon>
        <taxon>Aquifoliaceae</taxon>
        <taxon>Ilex</taxon>
    </lineage>
</organism>
<evidence type="ECO:0000256" key="1">
    <source>
        <dbReference type="SAM" id="MobiDB-lite"/>
    </source>
</evidence>
<accession>A0ABC8SST6</accession>
<keyword evidence="3" id="KW-1185">Reference proteome</keyword>
<evidence type="ECO:0000313" key="2">
    <source>
        <dbReference type="EMBL" id="CAK9160267.1"/>
    </source>
</evidence>
<evidence type="ECO:0000313" key="3">
    <source>
        <dbReference type="Proteomes" id="UP001642360"/>
    </source>
</evidence>
<comment type="caution">
    <text evidence="2">The sequence shown here is derived from an EMBL/GenBank/DDBJ whole genome shotgun (WGS) entry which is preliminary data.</text>
</comment>
<sequence length="116" mass="12704">MKIKIKSMVNILPKIHDPTPPKPTTNNHPAPLKTHPQTICNPSPTALKNQPPNSLQSITHHPRIPTATNNHPTPLKNHPNTPKPPNPLKPIPNTLKPTPTFPPKPTTNNHSKPSSC</sequence>
<feature type="compositionally biased region" description="Polar residues" evidence="1">
    <location>
        <begin position="35"/>
        <end position="59"/>
    </location>
</feature>